<dbReference type="Proteomes" id="UP000072741">
    <property type="component" value="Unassembled WGS sequence"/>
</dbReference>
<protein>
    <submittedName>
        <fullName evidence="6">LysR family transcriptional regulator</fullName>
    </submittedName>
</protein>
<dbReference type="SUPFAM" id="SSF53850">
    <property type="entry name" value="Periplasmic binding protein-like II"/>
    <property type="match status" value="1"/>
</dbReference>
<dbReference type="GO" id="GO:0006351">
    <property type="term" value="P:DNA-templated transcription"/>
    <property type="evidence" value="ECO:0007669"/>
    <property type="project" value="TreeGrafter"/>
</dbReference>
<dbReference type="SUPFAM" id="SSF46785">
    <property type="entry name" value="Winged helix' DNA-binding domain"/>
    <property type="match status" value="1"/>
</dbReference>
<dbReference type="Pfam" id="PF00126">
    <property type="entry name" value="HTH_1"/>
    <property type="match status" value="1"/>
</dbReference>
<comment type="caution">
    <text evidence="6">The sequence shown here is derived from an EMBL/GenBank/DDBJ whole genome shotgun (WGS) entry which is preliminary data.</text>
</comment>
<dbReference type="InterPro" id="IPR000847">
    <property type="entry name" value="LysR_HTH_N"/>
</dbReference>
<dbReference type="InterPro" id="IPR036388">
    <property type="entry name" value="WH-like_DNA-bd_sf"/>
</dbReference>
<dbReference type="InterPro" id="IPR036390">
    <property type="entry name" value="WH_DNA-bd_sf"/>
</dbReference>
<evidence type="ECO:0000256" key="1">
    <source>
        <dbReference type="ARBA" id="ARBA00009437"/>
    </source>
</evidence>
<evidence type="ECO:0000313" key="6">
    <source>
        <dbReference type="EMBL" id="KTT16176.1"/>
    </source>
</evidence>
<dbReference type="RefSeq" id="WP_058643496.1">
    <property type="nucleotide sequence ID" value="NZ_LDSL01000129.1"/>
</dbReference>
<dbReference type="OrthoDB" id="5671700at2"/>
<evidence type="ECO:0000256" key="4">
    <source>
        <dbReference type="ARBA" id="ARBA00023163"/>
    </source>
</evidence>
<name>A0A147GPR1_9BURK</name>
<evidence type="ECO:0000256" key="2">
    <source>
        <dbReference type="ARBA" id="ARBA00023015"/>
    </source>
</evidence>
<dbReference type="AlphaFoldDB" id="A0A147GPR1"/>
<dbReference type="PANTHER" id="PTHR30537:SF31">
    <property type="entry name" value="TRANSCRIPTIONAL REGULATOR, LYSR FAMILY"/>
    <property type="match status" value="1"/>
</dbReference>
<evidence type="ECO:0000259" key="5">
    <source>
        <dbReference type="PROSITE" id="PS50931"/>
    </source>
</evidence>
<feature type="domain" description="HTH lysR-type" evidence="5">
    <location>
        <begin position="5"/>
        <end position="62"/>
    </location>
</feature>
<comment type="similarity">
    <text evidence="1">Belongs to the LysR transcriptional regulatory family.</text>
</comment>
<dbReference type="Pfam" id="PF03466">
    <property type="entry name" value="LysR_substrate"/>
    <property type="match status" value="1"/>
</dbReference>
<dbReference type="Gene3D" id="3.40.190.290">
    <property type="match status" value="1"/>
</dbReference>
<keyword evidence="2" id="KW-0805">Transcription regulation</keyword>
<evidence type="ECO:0000313" key="7">
    <source>
        <dbReference type="Proteomes" id="UP000072741"/>
    </source>
</evidence>
<dbReference type="PATRIC" id="fig|433924.3.peg.765"/>
<proteinExistence type="inferred from homology"/>
<dbReference type="EMBL" id="LDSL01000129">
    <property type="protein sequence ID" value="KTT16176.1"/>
    <property type="molecule type" value="Genomic_DNA"/>
</dbReference>
<dbReference type="PROSITE" id="PS50931">
    <property type="entry name" value="HTH_LYSR"/>
    <property type="match status" value="1"/>
</dbReference>
<dbReference type="FunFam" id="1.10.10.10:FF:000001">
    <property type="entry name" value="LysR family transcriptional regulator"/>
    <property type="match status" value="1"/>
</dbReference>
<keyword evidence="4" id="KW-0804">Transcription</keyword>
<dbReference type="InterPro" id="IPR058163">
    <property type="entry name" value="LysR-type_TF_proteobact-type"/>
</dbReference>
<dbReference type="Gene3D" id="1.10.10.10">
    <property type="entry name" value="Winged helix-like DNA-binding domain superfamily/Winged helix DNA-binding domain"/>
    <property type="match status" value="1"/>
</dbReference>
<dbReference type="InterPro" id="IPR005119">
    <property type="entry name" value="LysR_subst-bd"/>
</dbReference>
<evidence type="ECO:0000256" key="3">
    <source>
        <dbReference type="ARBA" id="ARBA00023125"/>
    </source>
</evidence>
<keyword evidence="3" id="KW-0238">DNA-binding</keyword>
<dbReference type="GO" id="GO:0043565">
    <property type="term" value="F:sequence-specific DNA binding"/>
    <property type="evidence" value="ECO:0007669"/>
    <property type="project" value="TreeGrafter"/>
</dbReference>
<organism evidence="6 7">
    <name type="scientific">Pseudacidovorax intermedius</name>
    <dbReference type="NCBI Taxonomy" id="433924"/>
    <lineage>
        <taxon>Bacteria</taxon>
        <taxon>Pseudomonadati</taxon>
        <taxon>Pseudomonadota</taxon>
        <taxon>Betaproteobacteria</taxon>
        <taxon>Burkholderiales</taxon>
        <taxon>Comamonadaceae</taxon>
        <taxon>Pseudacidovorax</taxon>
    </lineage>
</organism>
<reference evidence="6 7" key="1">
    <citation type="journal article" date="2016" name="Front. Microbiol.">
        <title>Genomic Resource of Rice Seed Associated Bacteria.</title>
        <authorList>
            <person name="Midha S."/>
            <person name="Bansal K."/>
            <person name="Sharma S."/>
            <person name="Kumar N."/>
            <person name="Patil P.P."/>
            <person name="Chaudhry V."/>
            <person name="Patil P.B."/>
        </authorList>
    </citation>
    <scope>NUCLEOTIDE SEQUENCE [LARGE SCALE GENOMIC DNA]</scope>
    <source>
        <strain evidence="6 7">NS331</strain>
    </source>
</reference>
<keyword evidence="7" id="KW-1185">Reference proteome</keyword>
<gene>
    <name evidence="6" type="ORF">NS331_18895</name>
</gene>
<sequence length="305" mass="32780">MSPTQDLNDLVFFAEVVERGGFSAASRALDVPKSRLSRRIAQLEASLGVQLLQRSTRRLSLTPAGEVYLRHCVAVREAAEAGAAEVAQVRKEPRGLVRLSCPTTLAQSNVGPALPTFFHRYPGVQIEMRVMNRPVDPVEEGVDIALRVRSEVENSATLASRVFDCSRLLLVGTPELLARHGPITHPEALGPVDCVAMSAADARAGTLLEGPGGATHLLLQTPRYLANDLLTLRFAVAQGVGIGFLPDYLCREAMHSGALVKVLPDWQPPPGIVHAMFTPRRALVPAVRAVLDFLSEVLGTGEPPA</sequence>
<dbReference type="GO" id="GO:0003700">
    <property type="term" value="F:DNA-binding transcription factor activity"/>
    <property type="evidence" value="ECO:0007669"/>
    <property type="project" value="InterPro"/>
</dbReference>
<dbReference type="PANTHER" id="PTHR30537">
    <property type="entry name" value="HTH-TYPE TRANSCRIPTIONAL REGULATOR"/>
    <property type="match status" value="1"/>
</dbReference>
<accession>A0A147GPR1</accession>